<accession>A0ABQ3KRX8</accession>
<comment type="caution">
    <text evidence="1">The sequence shown here is derived from an EMBL/GenBank/DDBJ whole genome shotgun (WGS) entry which is preliminary data.</text>
</comment>
<dbReference type="Pfam" id="PF13279">
    <property type="entry name" value="4HBT_2"/>
    <property type="match status" value="1"/>
</dbReference>
<proteinExistence type="predicted"/>
<dbReference type="CDD" id="cd00586">
    <property type="entry name" value="4HBT"/>
    <property type="match status" value="1"/>
</dbReference>
<name>A0ABQ3KRX8_9PSEU</name>
<dbReference type="InterPro" id="IPR029069">
    <property type="entry name" value="HotDog_dom_sf"/>
</dbReference>
<protein>
    <submittedName>
        <fullName evidence="1">Thioesterase</fullName>
    </submittedName>
</protein>
<reference evidence="2" key="1">
    <citation type="journal article" date="2019" name="Int. J. Syst. Evol. Microbiol.">
        <title>The Global Catalogue of Microorganisms (GCM) 10K type strain sequencing project: providing services to taxonomists for standard genome sequencing and annotation.</title>
        <authorList>
            <consortium name="The Broad Institute Genomics Platform"/>
            <consortium name="The Broad Institute Genome Sequencing Center for Infectious Disease"/>
            <person name="Wu L."/>
            <person name="Ma J."/>
        </authorList>
    </citation>
    <scope>NUCLEOTIDE SEQUENCE [LARGE SCALE GENOMIC DNA]</scope>
    <source>
        <strain evidence="2">CGMCC 4.7680</strain>
    </source>
</reference>
<dbReference type="EMBL" id="BNAW01000081">
    <property type="protein sequence ID" value="GHG49826.1"/>
    <property type="molecule type" value="Genomic_DNA"/>
</dbReference>
<gene>
    <name evidence="1" type="ORF">GCM10017567_85750</name>
</gene>
<evidence type="ECO:0000313" key="1">
    <source>
        <dbReference type="EMBL" id="GHG49826.1"/>
    </source>
</evidence>
<evidence type="ECO:0000313" key="2">
    <source>
        <dbReference type="Proteomes" id="UP000649955"/>
    </source>
</evidence>
<sequence>MTFHVTIPVRCDDIDSNGHVRGPAYLAYADHARWACVQAAGIEPAKLTTRRIGPVNLETTLRFHRELPPYGEVDVSCDFHWGTGKTSRVTQEFHAPDGTLVAEVASVSGLLDLDRRRLLPDPGAYWRQLAARPELLGLGPKTG</sequence>
<organism evidence="1 2">
    <name type="scientific">Amycolatopsis bullii</name>
    <dbReference type="NCBI Taxonomy" id="941987"/>
    <lineage>
        <taxon>Bacteria</taxon>
        <taxon>Bacillati</taxon>
        <taxon>Actinomycetota</taxon>
        <taxon>Actinomycetes</taxon>
        <taxon>Pseudonocardiales</taxon>
        <taxon>Pseudonocardiaceae</taxon>
        <taxon>Amycolatopsis</taxon>
    </lineage>
</organism>
<dbReference type="SUPFAM" id="SSF54637">
    <property type="entry name" value="Thioesterase/thiol ester dehydrase-isomerase"/>
    <property type="match status" value="1"/>
</dbReference>
<dbReference type="Gene3D" id="3.10.129.10">
    <property type="entry name" value="Hotdog Thioesterase"/>
    <property type="match status" value="1"/>
</dbReference>
<keyword evidence="2" id="KW-1185">Reference proteome</keyword>
<dbReference type="RefSeq" id="WP_191317068.1">
    <property type="nucleotide sequence ID" value="NZ_BNAW01000081.1"/>
</dbReference>
<dbReference type="Proteomes" id="UP000649955">
    <property type="component" value="Unassembled WGS sequence"/>
</dbReference>